<proteinExistence type="inferred from homology"/>
<reference evidence="2" key="1">
    <citation type="submission" date="2022-08" db="EMBL/GenBank/DDBJ databases">
        <authorList>
            <person name="Marques A."/>
        </authorList>
    </citation>
    <scope>NUCLEOTIDE SEQUENCE</scope>
    <source>
        <strain evidence="2">RhyPub2mFocal</strain>
        <tissue evidence="2">Leaves</tissue>
    </source>
</reference>
<accession>A0AAV8DT00</accession>
<name>A0AAV8DT00_9POAL</name>
<dbReference type="AlphaFoldDB" id="A0AAV8DT00"/>
<organism evidence="2 3">
    <name type="scientific">Rhynchospora pubera</name>
    <dbReference type="NCBI Taxonomy" id="906938"/>
    <lineage>
        <taxon>Eukaryota</taxon>
        <taxon>Viridiplantae</taxon>
        <taxon>Streptophyta</taxon>
        <taxon>Embryophyta</taxon>
        <taxon>Tracheophyta</taxon>
        <taxon>Spermatophyta</taxon>
        <taxon>Magnoliopsida</taxon>
        <taxon>Liliopsida</taxon>
        <taxon>Poales</taxon>
        <taxon>Cyperaceae</taxon>
        <taxon>Cyperoideae</taxon>
        <taxon>Rhynchosporeae</taxon>
        <taxon>Rhynchospora</taxon>
    </lineage>
</organism>
<evidence type="ECO:0000256" key="1">
    <source>
        <dbReference type="ARBA" id="ARBA00006974"/>
    </source>
</evidence>
<comment type="caution">
    <text evidence="2">The sequence shown here is derived from an EMBL/GenBank/DDBJ whole genome shotgun (WGS) entry which is preliminary data.</text>
</comment>
<dbReference type="GO" id="GO:0009733">
    <property type="term" value="P:response to auxin"/>
    <property type="evidence" value="ECO:0007669"/>
    <property type="project" value="InterPro"/>
</dbReference>
<keyword evidence="3" id="KW-1185">Reference proteome</keyword>
<dbReference type="PANTHER" id="PTHR31374">
    <property type="entry name" value="AUXIN-INDUCED PROTEIN-LIKE-RELATED"/>
    <property type="match status" value="1"/>
</dbReference>
<dbReference type="PANTHER" id="PTHR31374:SF413">
    <property type="entry name" value="AUXIN RESPONSIVE PROTEIN"/>
    <property type="match status" value="1"/>
</dbReference>
<dbReference type="InterPro" id="IPR003676">
    <property type="entry name" value="SAUR_fam"/>
</dbReference>
<evidence type="ECO:0000313" key="3">
    <source>
        <dbReference type="Proteomes" id="UP001140206"/>
    </source>
</evidence>
<sequence>MVWIRKERDASPCYVRLTDEIGCKKKVPKGYVPVLACGDVAGDEEQRFLVHVKLLKEPCIAGLLEEAAEQFGYQPGVLRVPCDSPNQNTQKKMVWRRKERDMSPCYTRLAEENGCKKKVPKGYVPVIVGSDMAGEEERFLVHVKMLKEPCITALLEQAAEQFGNQSGVLRVLCDAHFFQHTIDLLSHGR</sequence>
<protein>
    <submittedName>
        <fullName evidence="2">SAUR-like auxin-responsive protein family</fullName>
    </submittedName>
</protein>
<comment type="similarity">
    <text evidence="1">Belongs to the ARG7 family.</text>
</comment>
<dbReference type="Pfam" id="PF02519">
    <property type="entry name" value="Auxin_inducible"/>
    <property type="match status" value="2"/>
</dbReference>
<gene>
    <name evidence="2" type="ORF">LUZ62_055216</name>
</gene>
<evidence type="ECO:0000313" key="2">
    <source>
        <dbReference type="EMBL" id="KAJ4770959.1"/>
    </source>
</evidence>
<dbReference type="EMBL" id="JAMFTS010000003">
    <property type="protein sequence ID" value="KAJ4770959.1"/>
    <property type="molecule type" value="Genomic_DNA"/>
</dbReference>
<dbReference type="Proteomes" id="UP001140206">
    <property type="component" value="Chromosome 3"/>
</dbReference>